<evidence type="ECO:0000259" key="1">
    <source>
        <dbReference type="Pfam" id="PF08241"/>
    </source>
</evidence>
<dbReference type="InterPro" id="IPR029063">
    <property type="entry name" value="SAM-dependent_MTases_sf"/>
</dbReference>
<dbReference type="RefSeq" id="WP_265384219.1">
    <property type="nucleotide sequence ID" value="NZ_CP110615.1"/>
</dbReference>
<dbReference type="CDD" id="cd02440">
    <property type="entry name" value="AdoMet_MTases"/>
    <property type="match status" value="1"/>
</dbReference>
<dbReference type="SUPFAM" id="SSF53335">
    <property type="entry name" value="S-adenosyl-L-methionine-dependent methyltransferases"/>
    <property type="match status" value="1"/>
</dbReference>
<gene>
    <name evidence="2" type="ORF">RHODO2019_06785</name>
</gene>
<dbReference type="InterPro" id="IPR013216">
    <property type="entry name" value="Methyltransf_11"/>
</dbReference>
<name>A0ABY6P386_9NOCA</name>
<dbReference type="PANTHER" id="PTHR43861">
    <property type="entry name" value="TRANS-ACONITATE 2-METHYLTRANSFERASE-RELATED"/>
    <property type="match status" value="1"/>
</dbReference>
<keyword evidence="2" id="KW-0489">Methyltransferase</keyword>
<reference evidence="2" key="1">
    <citation type="submission" date="2022-10" db="EMBL/GenBank/DDBJ databases">
        <title>Rhodococcus sp.75.</title>
        <authorList>
            <person name="Sun M."/>
        </authorList>
    </citation>
    <scope>NUCLEOTIDE SEQUENCE</scope>
    <source>
        <strain evidence="2">75</strain>
    </source>
</reference>
<keyword evidence="3" id="KW-1185">Reference proteome</keyword>
<dbReference type="PANTHER" id="PTHR43861:SF1">
    <property type="entry name" value="TRANS-ACONITATE 2-METHYLTRANSFERASE"/>
    <property type="match status" value="1"/>
</dbReference>
<keyword evidence="2" id="KW-0808">Transferase</keyword>
<evidence type="ECO:0000313" key="3">
    <source>
        <dbReference type="Proteomes" id="UP001164965"/>
    </source>
</evidence>
<dbReference type="GO" id="GO:0032259">
    <property type="term" value="P:methylation"/>
    <property type="evidence" value="ECO:0007669"/>
    <property type="project" value="UniProtKB-KW"/>
</dbReference>
<dbReference type="EMBL" id="CP110615">
    <property type="protein sequence ID" value="UZJ26115.1"/>
    <property type="molecule type" value="Genomic_DNA"/>
</dbReference>
<protein>
    <submittedName>
        <fullName evidence="2">Methyltransferase domain-containing protein</fullName>
    </submittedName>
</protein>
<feature type="domain" description="Methyltransferase type 11" evidence="1">
    <location>
        <begin position="47"/>
        <end position="142"/>
    </location>
</feature>
<dbReference type="GO" id="GO:0008168">
    <property type="term" value="F:methyltransferase activity"/>
    <property type="evidence" value="ECO:0007669"/>
    <property type="project" value="UniProtKB-KW"/>
</dbReference>
<proteinExistence type="predicted"/>
<dbReference type="Proteomes" id="UP001164965">
    <property type="component" value="Chromosome"/>
</dbReference>
<evidence type="ECO:0000313" key="2">
    <source>
        <dbReference type="EMBL" id="UZJ26115.1"/>
    </source>
</evidence>
<organism evidence="2 3">
    <name type="scientific">Rhodococcus antarcticus</name>
    <dbReference type="NCBI Taxonomy" id="2987751"/>
    <lineage>
        <taxon>Bacteria</taxon>
        <taxon>Bacillati</taxon>
        <taxon>Actinomycetota</taxon>
        <taxon>Actinomycetes</taxon>
        <taxon>Mycobacteriales</taxon>
        <taxon>Nocardiaceae</taxon>
        <taxon>Rhodococcus</taxon>
    </lineage>
</organism>
<accession>A0ABY6P386</accession>
<sequence length="277" mass="29226">MTEPTDRVAALFDRVADTYDAVGVDWFTPIAAGLVHELAPAPGEHALDVGCGRGAATVPLAEGVGPDGRVLGIDLAPRMVSATTADLAHLPQVELRVADARSPALPPASFDVVAASLVLFFLPRPATALRAWREVLVPGGRLGIATFGPTGHLLATVDELFVPHLPPAMLDARTSGRRGPFASDAGVEALFAEAGLTDVRTVHLALRTVLTGPEQWREFSWSHGQRGMWEAVPPEHHAALLADALELLQTAREPDGTVVLHQDVRYTLGGVQPGGGR</sequence>
<dbReference type="Gene3D" id="3.40.50.150">
    <property type="entry name" value="Vaccinia Virus protein VP39"/>
    <property type="match status" value="1"/>
</dbReference>
<dbReference type="Pfam" id="PF08241">
    <property type="entry name" value="Methyltransf_11"/>
    <property type="match status" value="1"/>
</dbReference>